<reference evidence="10" key="1">
    <citation type="book" date="2010" name="EXTREMOPHILES" publisher="0:0-0">
        <title>Complete genome sequences of ten hyperthermophilic archaea reveal their metabolic capabilities and possible ecological roles.</title>
        <editorList>
            <person name="?"/>
        </editorList>
        <authorList>
            <person name="Ravin N.V."/>
            <person name="Mardanov A.V."/>
            <person name="Bonch-Osmolovskaya E.A."/>
            <person name="Skryabin K.G."/>
        </authorList>
    </citation>
    <scope>NUCLEOTIDE SEQUENCE [LARGE SCALE GENOMIC DNA]</scope>
    <source>
        <strain evidence="10">1505</strain>
    </source>
</reference>
<evidence type="ECO:0000256" key="5">
    <source>
        <dbReference type="ARBA" id="ARBA00023136"/>
    </source>
</evidence>
<dbReference type="InterPro" id="IPR050291">
    <property type="entry name" value="CDF_Transporter"/>
</dbReference>
<evidence type="ECO:0000259" key="8">
    <source>
        <dbReference type="Pfam" id="PF16916"/>
    </source>
</evidence>
<dbReference type="GO" id="GO:0015341">
    <property type="term" value="F:zinc efflux antiporter activity"/>
    <property type="evidence" value="ECO:0007669"/>
    <property type="project" value="TreeGrafter"/>
</dbReference>
<keyword evidence="4 6" id="KW-1133">Transmembrane helix</keyword>
<dbReference type="GeneID" id="25405888"/>
<dbReference type="GO" id="GO:0006882">
    <property type="term" value="P:intracellular zinc ion homeostasis"/>
    <property type="evidence" value="ECO:0007669"/>
    <property type="project" value="TreeGrafter"/>
</dbReference>
<dbReference type="AlphaFoldDB" id="A0A3G1A616"/>
<dbReference type="RefSeq" id="WP_052886572.1">
    <property type="nucleotide sequence ID" value="NZ_CP007493.1"/>
</dbReference>
<evidence type="ECO:0000313" key="9">
    <source>
        <dbReference type="EMBL" id="AJB41503.1"/>
    </source>
</evidence>
<feature type="domain" description="Cation efflux protein cytoplasmic" evidence="8">
    <location>
        <begin position="207"/>
        <end position="278"/>
    </location>
</feature>
<dbReference type="InterPro" id="IPR027469">
    <property type="entry name" value="Cation_efflux_TMD_sf"/>
</dbReference>
<evidence type="ECO:0000256" key="4">
    <source>
        <dbReference type="ARBA" id="ARBA00022989"/>
    </source>
</evidence>
<evidence type="ECO:0000259" key="7">
    <source>
        <dbReference type="Pfam" id="PF01545"/>
    </source>
</evidence>
<dbReference type="KEGG" id="tcb:TCARB_0431"/>
<feature type="domain" description="Cation efflux protein transmembrane" evidence="7">
    <location>
        <begin position="11"/>
        <end position="197"/>
    </location>
</feature>
<protein>
    <submittedName>
        <fullName evidence="9">Cobalt-zinc-cadmium resistance protein</fullName>
    </submittedName>
</protein>
<dbReference type="InterPro" id="IPR036837">
    <property type="entry name" value="Cation_efflux_CTD_sf"/>
</dbReference>
<keyword evidence="2" id="KW-0813">Transport</keyword>
<dbReference type="SUPFAM" id="SSF161111">
    <property type="entry name" value="Cation efflux protein transmembrane domain-like"/>
    <property type="match status" value="1"/>
</dbReference>
<dbReference type="SUPFAM" id="SSF160240">
    <property type="entry name" value="Cation efflux protein cytoplasmic domain-like"/>
    <property type="match status" value="1"/>
</dbReference>
<dbReference type="InterPro" id="IPR027470">
    <property type="entry name" value="Cation_efflux_CTD"/>
</dbReference>
<dbReference type="GO" id="GO:0005886">
    <property type="term" value="C:plasma membrane"/>
    <property type="evidence" value="ECO:0007669"/>
    <property type="project" value="TreeGrafter"/>
</dbReference>
<dbReference type="InterPro" id="IPR002524">
    <property type="entry name" value="Cation_efflux"/>
</dbReference>
<proteinExistence type="predicted"/>
<dbReference type="EMBL" id="CP007493">
    <property type="protein sequence ID" value="AJB41503.1"/>
    <property type="molecule type" value="Genomic_DNA"/>
</dbReference>
<dbReference type="GO" id="GO:0015093">
    <property type="term" value="F:ferrous iron transmembrane transporter activity"/>
    <property type="evidence" value="ECO:0007669"/>
    <property type="project" value="TreeGrafter"/>
</dbReference>
<evidence type="ECO:0000256" key="3">
    <source>
        <dbReference type="ARBA" id="ARBA00022692"/>
    </source>
</evidence>
<dbReference type="NCBIfam" id="TIGR01297">
    <property type="entry name" value="CDF"/>
    <property type="match status" value="1"/>
</dbReference>
<organism evidence="9 10">
    <name type="scientific">Thermofilum adornatum 1505</name>
    <dbReference type="NCBI Taxonomy" id="697581"/>
    <lineage>
        <taxon>Archaea</taxon>
        <taxon>Thermoproteota</taxon>
        <taxon>Thermoprotei</taxon>
        <taxon>Thermofilales</taxon>
        <taxon>Thermofilaceae</taxon>
        <taxon>Thermofilum</taxon>
    </lineage>
</organism>
<dbReference type="Gene3D" id="3.30.70.1350">
    <property type="entry name" value="Cation efflux protein, cytoplasmic domain"/>
    <property type="match status" value="1"/>
</dbReference>
<dbReference type="STRING" id="697581.TCARB_0431"/>
<comment type="subcellular location">
    <subcellularLocation>
        <location evidence="1">Membrane</location>
        <topology evidence="1">Multi-pass membrane protein</topology>
    </subcellularLocation>
</comment>
<evidence type="ECO:0000313" key="10">
    <source>
        <dbReference type="Proteomes" id="UP000266720"/>
    </source>
</evidence>
<dbReference type="PANTHER" id="PTHR43840">
    <property type="entry name" value="MITOCHONDRIAL METAL TRANSPORTER 1-RELATED"/>
    <property type="match status" value="1"/>
</dbReference>
<evidence type="ECO:0000256" key="1">
    <source>
        <dbReference type="ARBA" id="ARBA00004141"/>
    </source>
</evidence>
<evidence type="ECO:0000256" key="2">
    <source>
        <dbReference type="ARBA" id="ARBA00022448"/>
    </source>
</evidence>
<feature type="transmembrane region" description="Helical" evidence="6">
    <location>
        <begin position="7"/>
        <end position="29"/>
    </location>
</feature>
<dbReference type="Pfam" id="PF16916">
    <property type="entry name" value="ZT_dimer"/>
    <property type="match status" value="1"/>
</dbReference>
<feature type="transmembrane region" description="Helical" evidence="6">
    <location>
        <begin position="77"/>
        <end position="94"/>
    </location>
</feature>
<keyword evidence="5 6" id="KW-0472">Membrane</keyword>
<dbReference type="InterPro" id="IPR058533">
    <property type="entry name" value="Cation_efflux_TM"/>
</dbReference>
<evidence type="ECO:0000256" key="6">
    <source>
        <dbReference type="SAM" id="Phobius"/>
    </source>
</evidence>
<gene>
    <name evidence="9" type="ORF">TCARB_0431</name>
</gene>
<dbReference type="Gene3D" id="1.20.1510.10">
    <property type="entry name" value="Cation efflux protein transmembrane domain"/>
    <property type="match status" value="1"/>
</dbReference>
<dbReference type="Proteomes" id="UP000266720">
    <property type="component" value="Chromosome"/>
</dbReference>
<dbReference type="Pfam" id="PF01545">
    <property type="entry name" value="Cation_efflux"/>
    <property type="match status" value="1"/>
</dbReference>
<dbReference type="GO" id="GO:0015086">
    <property type="term" value="F:cadmium ion transmembrane transporter activity"/>
    <property type="evidence" value="ECO:0007669"/>
    <property type="project" value="TreeGrafter"/>
</dbReference>
<sequence>MGDKKEAVAIATFMTVLGVTIGKGIVYLLTSSMSALTEFADSVTDIATSLLTFISVRLGNKPPDENHHYGHGKAEAIAGYTIGIFATIAMFYIAREIVTRLTTGYQVHANQEAIYLTAGLIVVDIFLVAINYIGYRIEKSLALRANTINYLGDTVRGSGLLLAISIPSLDLPIATLLFTFLAYEVYRLLRETTSVLMDESPTDLTLKIMEALRETKEVKEIRKIRTRWTGNTYHVDLTLALDPSYTLEEAHKISETIEKKIKNLSSLKIDVTTHLEPYDPS</sequence>
<feature type="transmembrane region" description="Helical" evidence="6">
    <location>
        <begin position="114"/>
        <end position="135"/>
    </location>
</feature>
<feature type="transmembrane region" description="Helical" evidence="6">
    <location>
        <begin position="160"/>
        <end position="183"/>
    </location>
</feature>
<name>A0A3G1A616_9CREN</name>
<dbReference type="PANTHER" id="PTHR43840:SF15">
    <property type="entry name" value="MITOCHONDRIAL METAL TRANSPORTER 1-RELATED"/>
    <property type="match status" value="1"/>
</dbReference>
<keyword evidence="3 6" id="KW-0812">Transmembrane</keyword>
<accession>A0A3G1A616</accession>